<evidence type="ECO:0000313" key="1">
    <source>
        <dbReference type="EMBL" id="KAH0563767.1"/>
    </source>
</evidence>
<sequence>MIHELSKQSLKEEGRGFIQEKLKCTKGFIDVPRVKRRRIQKIQKMLQRKQQLKRWHEPHHPSLYGDDIAEKRTNRLSVYQGEVTKSSTLIGGRDTNGLSLALATDTALEITPRQGDVNTVWPMAIVLEKFTKNKMLQAIIKSQINFCLRDARLAANQLRTTS</sequence>
<keyword evidence="2" id="KW-1185">Reference proteome</keyword>
<dbReference type="EMBL" id="JAHXZJ010000002">
    <property type="protein sequence ID" value="KAH0563767.1"/>
    <property type="molecule type" value="Genomic_DNA"/>
</dbReference>
<reference evidence="1 2" key="1">
    <citation type="journal article" date="2021" name="J. Hered.">
        <title>A chromosome-level genome assembly of the parasitoid wasp, Cotesia glomerata (Hymenoptera: Braconidae).</title>
        <authorList>
            <person name="Pinto B.J."/>
            <person name="Weis J.J."/>
            <person name="Gamble T."/>
            <person name="Ode P.J."/>
            <person name="Paul R."/>
            <person name="Zaspel J.M."/>
        </authorList>
    </citation>
    <scope>NUCLEOTIDE SEQUENCE [LARGE SCALE GENOMIC DNA]</scope>
    <source>
        <strain evidence="1">CgM1</strain>
    </source>
</reference>
<proteinExistence type="predicted"/>
<comment type="caution">
    <text evidence="1">The sequence shown here is derived from an EMBL/GenBank/DDBJ whole genome shotgun (WGS) entry which is preliminary data.</text>
</comment>
<organism evidence="1 2">
    <name type="scientific">Cotesia glomerata</name>
    <name type="common">Lepidopteran parasitic wasp</name>
    <name type="synonym">Apanteles glomeratus</name>
    <dbReference type="NCBI Taxonomy" id="32391"/>
    <lineage>
        <taxon>Eukaryota</taxon>
        <taxon>Metazoa</taxon>
        <taxon>Ecdysozoa</taxon>
        <taxon>Arthropoda</taxon>
        <taxon>Hexapoda</taxon>
        <taxon>Insecta</taxon>
        <taxon>Pterygota</taxon>
        <taxon>Neoptera</taxon>
        <taxon>Endopterygota</taxon>
        <taxon>Hymenoptera</taxon>
        <taxon>Apocrita</taxon>
        <taxon>Ichneumonoidea</taxon>
        <taxon>Braconidae</taxon>
        <taxon>Microgastrinae</taxon>
        <taxon>Cotesia</taxon>
    </lineage>
</organism>
<evidence type="ECO:0000313" key="2">
    <source>
        <dbReference type="Proteomes" id="UP000826195"/>
    </source>
</evidence>
<dbReference type="AlphaFoldDB" id="A0AAV7J471"/>
<accession>A0AAV7J471</accession>
<name>A0AAV7J471_COTGL</name>
<protein>
    <submittedName>
        <fullName evidence="1">Uncharacterized protein</fullName>
    </submittedName>
</protein>
<gene>
    <name evidence="1" type="ORF">KQX54_006140</name>
</gene>
<dbReference type="Proteomes" id="UP000826195">
    <property type="component" value="Unassembled WGS sequence"/>
</dbReference>